<dbReference type="Gene3D" id="1.10.30.10">
    <property type="entry name" value="High mobility group box domain"/>
    <property type="match status" value="1"/>
</dbReference>
<organism evidence="9 10">
    <name type="scientific">Crotalus adamanteus</name>
    <name type="common">Eastern diamondback rattlesnake</name>
    <dbReference type="NCBI Taxonomy" id="8729"/>
    <lineage>
        <taxon>Eukaryota</taxon>
        <taxon>Metazoa</taxon>
        <taxon>Chordata</taxon>
        <taxon>Craniata</taxon>
        <taxon>Vertebrata</taxon>
        <taxon>Euteleostomi</taxon>
        <taxon>Lepidosauria</taxon>
        <taxon>Squamata</taxon>
        <taxon>Bifurcata</taxon>
        <taxon>Unidentata</taxon>
        <taxon>Episquamata</taxon>
        <taxon>Toxicofera</taxon>
        <taxon>Serpentes</taxon>
        <taxon>Colubroidea</taxon>
        <taxon>Viperidae</taxon>
        <taxon>Crotalinae</taxon>
        <taxon>Crotalus</taxon>
    </lineage>
</organism>
<feature type="region of interest" description="Disordered" evidence="7">
    <location>
        <begin position="66"/>
        <end position="87"/>
    </location>
</feature>
<evidence type="ECO:0000259" key="8">
    <source>
        <dbReference type="PROSITE" id="PS50118"/>
    </source>
</evidence>
<dbReference type="Pfam" id="PF00505">
    <property type="entry name" value="HMG_box"/>
    <property type="match status" value="1"/>
</dbReference>
<keyword evidence="10" id="KW-1185">Reference proteome</keyword>
<dbReference type="SUPFAM" id="SSF47095">
    <property type="entry name" value="HMG-box"/>
    <property type="match status" value="1"/>
</dbReference>
<feature type="domain" description="HMG box" evidence="8">
    <location>
        <begin position="203"/>
        <end position="239"/>
    </location>
</feature>
<dbReference type="EMBL" id="JAOTOJ010000008">
    <property type="protein sequence ID" value="KAK9396547.1"/>
    <property type="molecule type" value="Genomic_DNA"/>
</dbReference>
<dbReference type="GO" id="GO:0000978">
    <property type="term" value="F:RNA polymerase II cis-regulatory region sequence-specific DNA binding"/>
    <property type="evidence" value="ECO:0007669"/>
    <property type="project" value="TreeGrafter"/>
</dbReference>
<dbReference type="InterPro" id="IPR009071">
    <property type="entry name" value="HMG_box_dom"/>
</dbReference>
<comment type="caution">
    <text evidence="9">The sequence shown here is derived from an EMBL/GenBank/DDBJ whole genome shotgun (WGS) entry which is preliminary data.</text>
</comment>
<name>A0AAW1B3R6_CROAD</name>
<dbReference type="AlphaFoldDB" id="A0AAW1B3R6"/>
<keyword evidence="5 6" id="KW-0539">Nucleus</keyword>
<feature type="DNA-binding region" description="HMG box" evidence="6">
    <location>
        <begin position="203"/>
        <end position="239"/>
    </location>
</feature>
<dbReference type="Proteomes" id="UP001474421">
    <property type="component" value="Unassembled WGS sequence"/>
</dbReference>
<proteinExistence type="predicted"/>
<evidence type="ECO:0000313" key="10">
    <source>
        <dbReference type="Proteomes" id="UP001474421"/>
    </source>
</evidence>
<sequence length="263" mass="28524">MARSQPASKSRIGWGDQDLAPFTSFRGQGEVACSAMCAVERQRDWEVVCLATCTEEAAEAAWAGTGAGEKLPVQPHAQRRRQRQPRQALIKPGRAEQVRAGFGAGEKLPAQLHAQWRQRQPGQALIKPGSIEQGQASKSRVHWEDRDLTPFTSSRGREEVACSATCPVEAAAMEAAARAGTGKPSRANAHGPCHGALKAKLHVKRPMNAFQVWVQAVCRKLADQYPHLHNAELSKTLGKLCGEQAALKTDSTFISFCLQAILS</sequence>
<dbReference type="PANTHER" id="PTHR45803">
    <property type="entry name" value="SOX100B"/>
    <property type="match status" value="1"/>
</dbReference>
<dbReference type="GO" id="GO:0000981">
    <property type="term" value="F:DNA-binding transcription factor activity, RNA polymerase II-specific"/>
    <property type="evidence" value="ECO:0007669"/>
    <property type="project" value="TreeGrafter"/>
</dbReference>
<dbReference type="PROSITE" id="PS50118">
    <property type="entry name" value="HMG_BOX_2"/>
    <property type="match status" value="1"/>
</dbReference>
<keyword evidence="4" id="KW-0804">Transcription</keyword>
<comment type="subcellular location">
    <subcellularLocation>
        <location evidence="1">Nucleus</location>
    </subcellularLocation>
</comment>
<evidence type="ECO:0000256" key="5">
    <source>
        <dbReference type="ARBA" id="ARBA00023242"/>
    </source>
</evidence>
<evidence type="ECO:0000256" key="4">
    <source>
        <dbReference type="ARBA" id="ARBA00023163"/>
    </source>
</evidence>
<gene>
    <name evidence="9" type="ORF">NXF25_019908</name>
</gene>
<evidence type="ECO:0000256" key="1">
    <source>
        <dbReference type="ARBA" id="ARBA00004123"/>
    </source>
</evidence>
<evidence type="ECO:0000256" key="2">
    <source>
        <dbReference type="ARBA" id="ARBA00023015"/>
    </source>
</evidence>
<dbReference type="GO" id="GO:0005634">
    <property type="term" value="C:nucleus"/>
    <property type="evidence" value="ECO:0007669"/>
    <property type="project" value="UniProtKB-SubCell"/>
</dbReference>
<evidence type="ECO:0000313" key="9">
    <source>
        <dbReference type="EMBL" id="KAK9396547.1"/>
    </source>
</evidence>
<dbReference type="InterPro" id="IPR036910">
    <property type="entry name" value="HMG_box_dom_sf"/>
</dbReference>
<reference evidence="9 10" key="1">
    <citation type="journal article" date="2024" name="Proc. Natl. Acad. Sci. U.S.A.">
        <title>The genetic regulatory architecture and epigenomic basis for age-related changes in rattlesnake venom.</title>
        <authorList>
            <person name="Hogan M.P."/>
            <person name="Holding M.L."/>
            <person name="Nystrom G.S."/>
            <person name="Colston T.J."/>
            <person name="Bartlett D.A."/>
            <person name="Mason A.J."/>
            <person name="Ellsworth S.A."/>
            <person name="Rautsaw R.M."/>
            <person name="Lawrence K.C."/>
            <person name="Strickland J.L."/>
            <person name="He B."/>
            <person name="Fraser P."/>
            <person name="Margres M.J."/>
            <person name="Gilbert D.M."/>
            <person name="Gibbs H.L."/>
            <person name="Parkinson C.L."/>
            <person name="Rokyta D.R."/>
        </authorList>
    </citation>
    <scope>NUCLEOTIDE SEQUENCE [LARGE SCALE GENOMIC DNA]</scope>
    <source>
        <strain evidence="9">DRR0105</strain>
    </source>
</reference>
<evidence type="ECO:0000256" key="7">
    <source>
        <dbReference type="SAM" id="MobiDB-lite"/>
    </source>
</evidence>
<keyword evidence="3 6" id="KW-0238">DNA-binding</keyword>
<dbReference type="PANTHER" id="PTHR45803:SF5">
    <property type="entry name" value="SOX100B"/>
    <property type="match status" value="1"/>
</dbReference>
<protein>
    <recommendedName>
        <fullName evidence="8">HMG box domain-containing protein</fullName>
    </recommendedName>
</protein>
<accession>A0AAW1B3R6</accession>
<evidence type="ECO:0000256" key="6">
    <source>
        <dbReference type="PROSITE-ProRule" id="PRU00267"/>
    </source>
</evidence>
<dbReference type="InterPro" id="IPR050917">
    <property type="entry name" value="SOX_TF"/>
</dbReference>
<keyword evidence="2" id="KW-0805">Transcription regulation</keyword>
<evidence type="ECO:0000256" key="3">
    <source>
        <dbReference type="ARBA" id="ARBA00023125"/>
    </source>
</evidence>